<accession>A0A5J4SJ60</accession>
<gene>
    <name evidence="1" type="ORF">EZS27_007050</name>
</gene>
<organism evidence="1">
    <name type="scientific">termite gut metagenome</name>
    <dbReference type="NCBI Taxonomy" id="433724"/>
    <lineage>
        <taxon>unclassified sequences</taxon>
        <taxon>metagenomes</taxon>
        <taxon>organismal metagenomes</taxon>
    </lineage>
</organism>
<protein>
    <submittedName>
        <fullName evidence="1">Uncharacterized protein</fullName>
    </submittedName>
</protein>
<name>A0A5J4SJ60_9ZZZZ</name>
<reference evidence="1" key="1">
    <citation type="submission" date="2019-03" db="EMBL/GenBank/DDBJ databases">
        <title>Single cell metagenomics reveals metabolic interactions within the superorganism composed of flagellate Streblomastix strix and complex community of Bacteroidetes bacteria on its surface.</title>
        <authorList>
            <person name="Treitli S.C."/>
            <person name="Kolisko M."/>
            <person name="Husnik F."/>
            <person name="Keeling P."/>
            <person name="Hampl V."/>
        </authorList>
    </citation>
    <scope>NUCLEOTIDE SEQUENCE</scope>
    <source>
        <strain evidence="1">STM</strain>
    </source>
</reference>
<sequence length="71" mass="7957">MGDKNNKSKTCEPTRSNENIIYPTPQTIAQTFSQKGCPPIYQKFLGNGSMDNGLFLLVVNMINFTTNRKSI</sequence>
<proteinExistence type="predicted"/>
<dbReference type="AlphaFoldDB" id="A0A5J4SJ60"/>
<evidence type="ECO:0000313" key="1">
    <source>
        <dbReference type="EMBL" id="KAA6345371.1"/>
    </source>
</evidence>
<comment type="caution">
    <text evidence="1">The sequence shown here is derived from an EMBL/GenBank/DDBJ whole genome shotgun (WGS) entry which is preliminary data.</text>
</comment>
<dbReference type="EMBL" id="SNRY01000173">
    <property type="protein sequence ID" value="KAA6345371.1"/>
    <property type="molecule type" value="Genomic_DNA"/>
</dbReference>